<dbReference type="EMBL" id="QVQW01000002">
    <property type="protein sequence ID" value="RKU49155.1"/>
    <property type="molecule type" value="Genomic_DNA"/>
</dbReference>
<evidence type="ECO:0000313" key="11">
    <source>
        <dbReference type="Proteomes" id="UP000275385"/>
    </source>
</evidence>
<dbReference type="EC" id="1.1.5.3" evidence="3 7"/>
<evidence type="ECO:0000256" key="2">
    <source>
        <dbReference type="ARBA" id="ARBA00007330"/>
    </source>
</evidence>
<dbReference type="SUPFAM" id="SSF51905">
    <property type="entry name" value="FAD/NAD(P)-binding domain"/>
    <property type="match status" value="1"/>
</dbReference>
<keyword evidence="6 7" id="KW-0560">Oxidoreductase</keyword>
<dbReference type="InterPro" id="IPR031656">
    <property type="entry name" value="DAO_C"/>
</dbReference>
<dbReference type="SUPFAM" id="SSF54373">
    <property type="entry name" value="FAD-linked reductases, C-terminal domain"/>
    <property type="match status" value="1"/>
</dbReference>
<feature type="domain" description="FAD dependent oxidoreductase" evidence="8">
    <location>
        <begin position="78"/>
        <end position="449"/>
    </location>
</feature>
<comment type="catalytic activity">
    <reaction evidence="7">
        <text>a quinone + sn-glycerol 3-phosphate = dihydroxyacetone phosphate + a quinol</text>
        <dbReference type="Rhea" id="RHEA:18977"/>
        <dbReference type="ChEBI" id="CHEBI:24646"/>
        <dbReference type="ChEBI" id="CHEBI:57597"/>
        <dbReference type="ChEBI" id="CHEBI:57642"/>
        <dbReference type="ChEBI" id="CHEBI:132124"/>
        <dbReference type="EC" id="1.1.5.3"/>
    </reaction>
</comment>
<comment type="caution">
    <text evidence="10">The sequence shown here is derived from an EMBL/GenBank/DDBJ whole genome shotgun (WGS) entry which is preliminary data.</text>
</comment>
<protein>
    <recommendedName>
        <fullName evidence="3 7">Glycerol-3-phosphate dehydrogenase</fullName>
        <ecNumber evidence="3 7">1.1.5.3</ecNumber>
    </recommendedName>
</protein>
<dbReference type="GO" id="GO:0005739">
    <property type="term" value="C:mitochondrion"/>
    <property type="evidence" value="ECO:0007669"/>
    <property type="project" value="TreeGrafter"/>
</dbReference>
<dbReference type="OrthoDB" id="264015at2759"/>
<evidence type="ECO:0000256" key="5">
    <source>
        <dbReference type="ARBA" id="ARBA00022827"/>
    </source>
</evidence>
<dbReference type="Pfam" id="PF01266">
    <property type="entry name" value="DAO"/>
    <property type="match status" value="1"/>
</dbReference>
<evidence type="ECO:0000313" key="10">
    <source>
        <dbReference type="EMBL" id="RKU49155.1"/>
    </source>
</evidence>
<keyword evidence="4 7" id="KW-0285">Flavoprotein</keyword>
<dbReference type="PANTHER" id="PTHR11985">
    <property type="entry name" value="GLYCEROL-3-PHOSPHATE DEHYDROGENASE"/>
    <property type="match status" value="1"/>
</dbReference>
<dbReference type="InterPro" id="IPR006076">
    <property type="entry name" value="FAD-dep_OxRdtase"/>
</dbReference>
<evidence type="ECO:0000256" key="7">
    <source>
        <dbReference type="RuleBase" id="RU361217"/>
    </source>
</evidence>
<comment type="similarity">
    <text evidence="2 7">Belongs to the FAD-dependent glycerol-3-phosphate dehydrogenase family.</text>
</comment>
<accession>A0A420YMW6</accession>
<reference evidence="10 11" key="1">
    <citation type="submission" date="2018-08" db="EMBL/GenBank/DDBJ databases">
        <title>Draft genome of the lignicolous fungus Coniochaeta pulveracea.</title>
        <authorList>
            <person name="Borstlap C.J."/>
            <person name="De Witt R.N."/>
            <person name="Botha A."/>
            <person name="Volschenk H."/>
        </authorList>
    </citation>
    <scope>NUCLEOTIDE SEQUENCE [LARGE SCALE GENOMIC DNA]</scope>
    <source>
        <strain evidence="10 11">CAB683</strain>
    </source>
</reference>
<dbReference type="Proteomes" id="UP000275385">
    <property type="component" value="Unassembled WGS sequence"/>
</dbReference>
<evidence type="ECO:0000259" key="8">
    <source>
        <dbReference type="Pfam" id="PF01266"/>
    </source>
</evidence>
<feature type="domain" description="Alpha-glycerophosphate oxidase C-terminal" evidence="9">
    <location>
        <begin position="491"/>
        <end position="609"/>
    </location>
</feature>
<dbReference type="InterPro" id="IPR036188">
    <property type="entry name" value="FAD/NAD-bd_sf"/>
</dbReference>
<comment type="cofactor">
    <cofactor evidence="1 7">
        <name>FAD</name>
        <dbReference type="ChEBI" id="CHEBI:57692"/>
    </cofactor>
</comment>
<dbReference type="AlphaFoldDB" id="A0A420YMW6"/>
<keyword evidence="5" id="KW-0274">FAD</keyword>
<evidence type="ECO:0000259" key="9">
    <source>
        <dbReference type="Pfam" id="PF16901"/>
    </source>
</evidence>
<sequence length="687" mass="74889">MASRRIGRYVAAATATSVVVGSAYLMTRPSHRLSPLPVVPLEKDANGRIIPPRFPHTKSRLDHLQELQKHNSQSNSYDLLIIGGGATGTGIALDAATRGLKVALVERDDFSSGASSKSTKLVHGGVRYLEKAFWNLDYGQYALVREALRERATFLDIAPHLAKPLPILLPVYNWWQLPYFWAGTKAYDLLAWSQGMGLISSYALSRKSALETFPLLKKDNLTGALVYYDGQQNDSRMNVSLAMTASLYGATVLNHAEVTALEKDANGKICGAKIRDTIAGRNDSNEEHVVYAKGVINATGPFSDGIEKLDDPNRKDLVAPSSGVHIVLPGDFSREDMGVLQASSDGRVIFFLPWENRVIAGTTDSPCSIDAEPVAKEEEIGFILKEIRKFLTPEKSLSRDDVLAAWSGIRPLVRDPNAKNTESLVRNHLVVVSDSGLLTCAGGKWTTYRQMAEDAVDEAIKVFNLTPGASAPAPLPATSATDLDLHNPGACQTHHVRLVGAHGFTDNLPSQLATTFNLDRDIAESLAHNYGDRAWEVLSSGSNERLYASLPYIESEIRYSARHELAETAADVLARRMRMAFLDVQAALDTLPRVIDVLAEEHKWSAERKNVEWQKTVKFLGSMGLARELLGLTREEVVAGKHRERQWKGGEIAGAAAPSGSGKLPVGLPAASLAKMRADKLGKGEED</sequence>
<name>A0A420YMW6_9PEZI</name>
<gene>
    <name evidence="10" type="primary">GUT2_1</name>
    <name evidence="10" type="ORF">DL546_008346</name>
</gene>
<organism evidence="10 11">
    <name type="scientific">Coniochaeta pulveracea</name>
    <dbReference type="NCBI Taxonomy" id="177199"/>
    <lineage>
        <taxon>Eukaryota</taxon>
        <taxon>Fungi</taxon>
        <taxon>Dikarya</taxon>
        <taxon>Ascomycota</taxon>
        <taxon>Pezizomycotina</taxon>
        <taxon>Sordariomycetes</taxon>
        <taxon>Sordariomycetidae</taxon>
        <taxon>Coniochaetales</taxon>
        <taxon>Coniochaetaceae</taxon>
        <taxon>Coniochaeta</taxon>
    </lineage>
</organism>
<dbReference type="GO" id="GO:0004368">
    <property type="term" value="F:glycerol-3-phosphate dehydrogenase (quinone) activity"/>
    <property type="evidence" value="ECO:0007669"/>
    <property type="project" value="UniProtKB-EC"/>
</dbReference>
<dbReference type="InterPro" id="IPR038299">
    <property type="entry name" value="DAO_C_sf"/>
</dbReference>
<dbReference type="PRINTS" id="PR01001">
    <property type="entry name" value="FADG3PDH"/>
</dbReference>
<evidence type="ECO:0000256" key="1">
    <source>
        <dbReference type="ARBA" id="ARBA00001974"/>
    </source>
</evidence>
<dbReference type="GO" id="GO:0006072">
    <property type="term" value="P:glycerol-3-phosphate metabolic process"/>
    <property type="evidence" value="ECO:0007669"/>
    <property type="project" value="UniProtKB-UniRule"/>
</dbReference>
<evidence type="ECO:0000256" key="6">
    <source>
        <dbReference type="ARBA" id="ARBA00023002"/>
    </source>
</evidence>
<dbReference type="Gene3D" id="1.10.8.870">
    <property type="entry name" value="Alpha-glycerophosphate oxidase, cap domain"/>
    <property type="match status" value="1"/>
</dbReference>
<evidence type="ECO:0000256" key="4">
    <source>
        <dbReference type="ARBA" id="ARBA00022630"/>
    </source>
</evidence>
<dbReference type="PROSITE" id="PS00978">
    <property type="entry name" value="FAD_G3PDH_2"/>
    <property type="match status" value="1"/>
</dbReference>
<dbReference type="PANTHER" id="PTHR11985:SF15">
    <property type="entry name" value="GLYCEROL-3-PHOSPHATE DEHYDROGENASE, MITOCHONDRIAL"/>
    <property type="match status" value="1"/>
</dbReference>
<proteinExistence type="inferred from homology"/>
<dbReference type="InterPro" id="IPR000447">
    <property type="entry name" value="G3P_DH_FAD-dep"/>
</dbReference>
<dbReference type="Pfam" id="PF16901">
    <property type="entry name" value="DAO_C"/>
    <property type="match status" value="1"/>
</dbReference>
<dbReference type="PROSITE" id="PS00977">
    <property type="entry name" value="FAD_G3PDH_1"/>
    <property type="match status" value="1"/>
</dbReference>
<dbReference type="STRING" id="177199.A0A420YMW6"/>
<dbReference type="Gene3D" id="3.30.9.10">
    <property type="entry name" value="D-Amino Acid Oxidase, subunit A, domain 2"/>
    <property type="match status" value="1"/>
</dbReference>
<keyword evidence="11" id="KW-1185">Reference proteome</keyword>
<evidence type="ECO:0000256" key="3">
    <source>
        <dbReference type="ARBA" id="ARBA00013029"/>
    </source>
</evidence>
<dbReference type="Gene3D" id="3.50.50.60">
    <property type="entry name" value="FAD/NAD(P)-binding domain"/>
    <property type="match status" value="1"/>
</dbReference>